<proteinExistence type="predicted"/>
<dbReference type="OrthoDB" id="5242506at2"/>
<dbReference type="InterPro" id="IPR004360">
    <property type="entry name" value="Glyas_Fos-R_dOase_dom"/>
</dbReference>
<feature type="domain" description="VOC" evidence="1">
    <location>
        <begin position="1"/>
        <end position="127"/>
    </location>
</feature>
<protein>
    <submittedName>
        <fullName evidence="2">Catechol 2,3-dioxygenase-like lactoylglutathione lyase family enzyme</fullName>
    </submittedName>
</protein>
<accession>A0A327YYU8</accession>
<dbReference type="InterPro" id="IPR037523">
    <property type="entry name" value="VOC_core"/>
</dbReference>
<dbReference type="PROSITE" id="PS51819">
    <property type="entry name" value="VOC"/>
    <property type="match status" value="1"/>
</dbReference>
<gene>
    <name evidence="2" type="ORF">B0I29_129114</name>
</gene>
<evidence type="ECO:0000313" key="2">
    <source>
        <dbReference type="EMBL" id="RAK26078.1"/>
    </source>
</evidence>
<keyword evidence="2" id="KW-0456">Lyase</keyword>
<keyword evidence="3" id="KW-1185">Reference proteome</keyword>
<reference evidence="2 3" key="1">
    <citation type="submission" date="2018-06" db="EMBL/GenBank/DDBJ databases">
        <title>Genomic Encyclopedia of Type Strains, Phase III (KMG-III): the genomes of soil and plant-associated and newly described type strains.</title>
        <authorList>
            <person name="Whitman W."/>
        </authorList>
    </citation>
    <scope>NUCLEOTIDE SEQUENCE [LARGE SCALE GENOMIC DNA]</scope>
    <source>
        <strain evidence="2 3">CGMCC 4.7090</strain>
    </source>
</reference>
<dbReference type="GO" id="GO:0051213">
    <property type="term" value="F:dioxygenase activity"/>
    <property type="evidence" value="ECO:0007669"/>
    <property type="project" value="UniProtKB-KW"/>
</dbReference>
<dbReference type="Pfam" id="PF00903">
    <property type="entry name" value="Glyoxalase"/>
    <property type="match status" value="1"/>
</dbReference>
<dbReference type="Gene3D" id="3.10.180.10">
    <property type="entry name" value="2,3-Dihydroxybiphenyl 1,2-Dioxygenase, domain 1"/>
    <property type="match status" value="1"/>
</dbReference>
<dbReference type="SUPFAM" id="SSF54593">
    <property type="entry name" value="Glyoxalase/Bleomycin resistance protein/Dihydroxybiphenyl dioxygenase"/>
    <property type="match status" value="1"/>
</dbReference>
<dbReference type="AlphaFoldDB" id="A0A327YYU8"/>
<evidence type="ECO:0000313" key="3">
    <source>
        <dbReference type="Proteomes" id="UP000249341"/>
    </source>
</evidence>
<organism evidence="2 3">
    <name type="scientific">Actinoplanes lutulentus</name>
    <dbReference type="NCBI Taxonomy" id="1287878"/>
    <lineage>
        <taxon>Bacteria</taxon>
        <taxon>Bacillati</taxon>
        <taxon>Actinomycetota</taxon>
        <taxon>Actinomycetes</taxon>
        <taxon>Micromonosporales</taxon>
        <taxon>Micromonosporaceae</taxon>
        <taxon>Actinoplanes</taxon>
    </lineage>
</organism>
<dbReference type="EMBL" id="QLMJ01000029">
    <property type="protein sequence ID" value="RAK26078.1"/>
    <property type="molecule type" value="Genomic_DNA"/>
</dbReference>
<dbReference type="Proteomes" id="UP000249341">
    <property type="component" value="Unassembled WGS sequence"/>
</dbReference>
<evidence type="ECO:0000259" key="1">
    <source>
        <dbReference type="PROSITE" id="PS51819"/>
    </source>
</evidence>
<dbReference type="InterPro" id="IPR029068">
    <property type="entry name" value="Glyas_Bleomycin-R_OHBP_Dase"/>
</dbReference>
<dbReference type="GO" id="GO:0016829">
    <property type="term" value="F:lyase activity"/>
    <property type="evidence" value="ECO:0007669"/>
    <property type="project" value="UniProtKB-KW"/>
</dbReference>
<sequence length="128" mass="13713">MIDHVFIPVTDIARSHTFYCTALQELGWREIGNYLAASGPAGIPDLYGFGDASGASVWLRHAEASVPAVHVGFVAPDRLTVDASYQAAIGAGARDNGEPAVRDYFTASYYAGNVFDPDGNSLEFVTKR</sequence>
<dbReference type="PANTHER" id="PTHR35006">
    <property type="entry name" value="GLYOXALASE FAMILY PROTEIN (AFU_ORTHOLOGUE AFUA_5G14830)"/>
    <property type="match status" value="1"/>
</dbReference>
<comment type="caution">
    <text evidence="2">The sequence shown here is derived from an EMBL/GenBank/DDBJ whole genome shotgun (WGS) entry which is preliminary data.</text>
</comment>
<dbReference type="PANTHER" id="PTHR35006:SF2">
    <property type="entry name" value="GLYOXALASE FAMILY PROTEIN (AFU_ORTHOLOGUE AFUA_5G14830)"/>
    <property type="match status" value="1"/>
</dbReference>
<name>A0A327YYU8_9ACTN</name>
<keyword evidence="2" id="KW-0223">Dioxygenase</keyword>
<keyword evidence="2" id="KW-0560">Oxidoreductase</keyword>
<dbReference type="RefSeq" id="WP_111654910.1">
    <property type="nucleotide sequence ID" value="NZ_JACHWI010000002.1"/>
</dbReference>